<reference evidence="3" key="3">
    <citation type="journal article" date="2022" name="Microbiol. Resour. Announc.">
        <title>Draft Genome Sequences of Eight Mycobacterium montefiorense Strains Isolated from Salamanders in Captivity.</title>
        <authorList>
            <person name="Komine T."/>
            <person name="Ihara H."/>
            <person name="Fukano H."/>
            <person name="Hoshino Y."/>
            <person name="Kurata O."/>
            <person name="Wada S."/>
        </authorList>
    </citation>
    <scope>NUCLEOTIDE SEQUENCE</scope>
    <source>
        <strain evidence="3">NJB18185</strain>
    </source>
</reference>
<protein>
    <recommendedName>
        <fullName evidence="6">Phenylacetate-coenzyme A ligase</fullName>
    </recommendedName>
</protein>
<organism evidence="3 5">
    <name type="scientific">Mycobacterium montefiorense</name>
    <dbReference type="NCBI Taxonomy" id="154654"/>
    <lineage>
        <taxon>Bacteria</taxon>
        <taxon>Bacillati</taxon>
        <taxon>Actinomycetota</taxon>
        <taxon>Actinomycetes</taxon>
        <taxon>Mycobacteriales</taxon>
        <taxon>Mycobacteriaceae</taxon>
        <taxon>Mycobacterium</taxon>
        <taxon>Mycobacterium simiae complex</taxon>
    </lineage>
</organism>
<reference evidence="2" key="1">
    <citation type="journal article" date="2018" name="Genome Announc.">
        <title>Draft Genome Sequence of Mycobacterium montefiorense Isolated from Japanese Black Salamander (Hynobius nigrescens).</title>
        <authorList>
            <person name="Fukano H."/>
            <person name="Yoshida M."/>
            <person name="Shimizu A."/>
            <person name="Iwao H."/>
            <person name="Katayama Y."/>
            <person name="Omatsu T."/>
            <person name="Mizutani T."/>
            <person name="Kurata O."/>
            <person name="Wada S."/>
            <person name="Hoshino Y."/>
        </authorList>
    </citation>
    <scope>NUCLEOTIDE SEQUENCE</scope>
    <source>
        <strain evidence="2">BS</strain>
    </source>
</reference>
<gene>
    <name evidence="2" type="ORF">MmonteBS_22320</name>
    <name evidence="3" type="ORF">NJB18185_32090</name>
</gene>
<dbReference type="Gene3D" id="3.40.50.12780">
    <property type="entry name" value="N-terminal domain of ligase-like"/>
    <property type="match status" value="1"/>
</dbReference>
<dbReference type="Proteomes" id="UP000245060">
    <property type="component" value="Unassembled WGS sequence"/>
</dbReference>
<dbReference type="Proteomes" id="UP001139505">
    <property type="component" value="Unassembled WGS sequence"/>
</dbReference>
<dbReference type="EMBL" id="BQYH01000021">
    <property type="protein sequence ID" value="GKU73438.1"/>
    <property type="molecule type" value="Genomic_DNA"/>
</dbReference>
<feature type="compositionally biased region" description="Basic and acidic residues" evidence="1">
    <location>
        <begin position="464"/>
        <end position="474"/>
    </location>
</feature>
<evidence type="ECO:0000256" key="1">
    <source>
        <dbReference type="SAM" id="MobiDB-lite"/>
    </source>
</evidence>
<dbReference type="InterPro" id="IPR042099">
    <property type="entry name" value="ANL_N_sf"/>
</dbReference>
<evidence type="ECO:0000313" key="2">
    <source>
        <dbReference type="EMBL" id="GBG37860.1"/>
    </source>
</evidence>
<accession>A0AA37PQ68</accession>
<comment type="caution">
    <text evidence="3">The sequence shown here is derived from an EMBL/GenBank/DDBJ whole genome shotgun (WGS) entry which is preliminary data.</text>
</comment>
<evidence type="ECO:0000313" key="3">
    <source>
        <dbReference type="EMBL" id="GKU73438.1"/>
    </source>
</evidence>
<evidence type="ECO:0000313" key="5">
    <source>
        <dbReference type="Proteomes" id="UP001139505"/>
    </source>
</evidence>
<dbReference type="EMBL" id="BFCH01000017">
    <property type="protein sequence ID" value="GBG37860.1"/>
    <property type="molecule type" value="Genomic_DNA"/>
</dbReference>
<dbReference type="AlphaFoldDB" id="A0AA37PQ68"/>
<evidence type="ECO:0000313" key="4">
    <source>
        <dbReference type="Proteomes" id="UP000245060"/>
    </source>
</evidence>
<evidence type="ECO:0008006" key="6">
    <source>
        <dbReference type="Google" id="ProtNLM"/>
    </source>
</evidence>
<reference evidence="4" key="2">
    <citation type="submission" date="2018-04" db="EMBL/GenBank/DDBJ databases">
        <title>Draft genome sequence of Mycobacterium montefiorense isolated from Japanese black salamander.</title>
        <authorList>
            <person name="Fukano H."/>
            <person name="Yoshida M."/>
            <person name="Shimizu A."/>
            <person name="Iwao H."/>
            <person name="Kurata O."/>
            <person name="Katayama Y."/>
            <person name="Omatsu T."/>
            <person name="Mizutani T."/>
            <person name="Wada S."/>
            <person name="Hoshino Y."/>
        </authorList>
    </citation>
    <scope>NUCLEOTIDE SEQUENCE [LARGE SCALE GENOMIC DNA]</scope>
    <source>
        <strain evidence="4">BS</strain>
    </source>
</reference>
<sequence>MDIRRWSRTLDRWLSGSLTANELHQWQTTSLRAVVDHVQRHSRFYADQLAWARASTLTLDNLAMLPLTTHDDVRDARFDMLCGPIGDAQFYFETMGNTEHPTPCPKAEIDFDLNYRPVAHGLRAIADHHFADGQKPILAVVVPNELHPTCSTIAYAAKHAGITRLDIFPLSPTVGFDRFFQVLLDLGVNMLLGSPSMLMGWAELSQRYGVDVRHDLDIRCVLATGESCSDGLKALLGQAWDSTVYNFLYGPAEVGAVAVATATGALATVAPNYLFEVLDPDTERSLGLQGTGELCLTSLIPGIRPLIRYRTGDLVSVAYDGRSDRMAIDILGRVSARVCLAGQQRTAAEIENAVLVDAGRITGYVLDVCTRNAQDHLEIRLQAHGDADHERLEARVRDRVRNALGIGADVKILSSPSMGGLNQEDGESSWEGWKSGRIRDLRNPEIDKSVTTRRRPSPSRRNWIRREQLMHRENTGSPAEAT</sequence>
<dbReference type="PANTHER" id="PTHR43845:SF1">
    <property type="entry name" value="BLR5969 PROTEIN"/>
    <property type="match status" value="1"/>
</dbReference>
<feature type="compositionally biased region" description="Basic and acidic residues" evidence="1">
    <location>
        <begin position="441"/>
        <end position="450"/>
    </location>
</feature>
<dbReference type="PANTHER" id="PTHR43845">
    <property type="entry name" value="BLR5969 PROTEIN"/>
    <property type="match status" value="1"/>
</dbReference>
<dbReference type="RefSeq" id="WP_165839797.1">
    <property type="nucleotide sequence ID" value="NZ_BFCH01000017.1"/>
</dbReference>
<dbReference type="SUPFAM" id="SSF56801">
    <property type="entry name" value="Acetyl-CoA synthetase-like"/>
    <property type="match status" value="1"/>
</dbReference>
<reference evidence="3" key="4">
    <citation type="submission" date="2022-04" db="EMBL/GenBank/DDBJ databases">
        <authorList>
            <person name="Komine T."/>
            <person name="Fukano H."/>
            <person name="Wada S."/>
        </authorList>
    </citation>
    <scope>NUCLEOTIDE SEQUENCE</scope>
    <source>
        <strain evidence="3">NJB18185</strain>
    </source>
</reference>
<keyword evidence="4" id="KW-1185">Reference proteome</keyword>
<feature type="region of interest" description="Disordered" evidence="1">
    <location>
        <begin position="441"/>
        <end position="482"/>
    </location>
</feature>
<name>A0AA37PQ68_9MYCO</name>
<proteinExistence type="predicted"/>